<organism evidence="2 3">
    <name type="scientific">Acetobacter estunensis</name>
    <dbReference type="NCBI Taxonomy" id="104097"/>
    <lineage>
        <taxon>Bacteria</taxon>
        <taxon>Pseudomonadati</taxon>
        <taxon>Pseudomonadota</taxon>
        <taxon>Alphaproteobacteria</taxon>
        <taxon>Acetobacterales</taxon>
        <taxon>Acetobacteraceae</taxon>
        <taxon>Acetobacter</taxon>
    </lineage>
</organism>
<name>A0A967B4L3_9PROT</name>
<dbReference type="SUPFAM" id="SSF53955">
    <property type="entry name" value="Lysozyme-like"/>
    <property type="match status" value="1"/>
</dbReference>
<evidence type="ECO:0000259" key="1">
    <source>
        <dbReference type="Pfam" id="PF05838"/>
    </source>
</evidence>
<evidence type="ECO:0000313" key="2">
    <source>
        <dbReference type="EMBL" id="NHO53652.1"/>
    </source>
</evidence>
<dbReference type="EMBL" id="WOTH01000010">
    <property type="protein sequence ID" value="NHO53652.1"/>
    <property type="molecule type" value="Genomic_DNA"/>
</dbReference>
<dbReference type="AlphaFoldDB" id="A0A967B4L3"/>
<feature type="domain" description="TtsA-like Glycoside hydrolase family 108" evidence="1">
    <location>
        <begin position="11"/>
        <end position="108"/>
    </location>
</feature>
<dbReference type="InterPro" id="IPR023346">
    <property type="entry name" value="Lysozyme-like_dom_sf"/>
</dbReference>
<dbReference type="Gene3D" id="1.20.141.10">
    <property type="entry name" value="Chitosanase, subunit A, domain 1"/>
    <property type="match status" value="1"/>
</dbReference>
<dbReference type="InterPro" id="IPR008565">
    <property type="entry name" value="TtsA-like_GH18_dom"/>
</dbReference>
<reference evidence="2" key="1">
    <citation type="submission" date="2019-11" db="EMBL/GenBank/DDBJ databases">
        <title>Description of new Acetobacter species.</title>
        <authorList>
            <person name="Cleenwerck I."/>
            <person name="Sombolestani A.S."/>
        </authorList>
    </citation>
    <scope>NUCLEOTIDE SEQUENCE</scope>
    <source>
        <strain evidence="2">LMG 1626</strain>
    </source>
</reference>
<keyword evidence="3" id="KW-1185">Reference proteome</keyword>
<dbReference type="Proteomes" id="UP000597459">
    <property type="component" value="Unassembled WGS sequence"/>
</dbReference>
<accession>A0A967B4L3</accession>
<protein>
    <recommendedName>
        <fullName evidence="1">TtsA-like Glycoside hydrolase family 108 domain-containing protein</fullName>
    </recommendedName>
</protein>
<proteinExistence type="predicted"/>
<dbReference type="RefSeq" id="WP_166314103.1">
    <property type="nucleotide sequence ID" value="NZ_WOTH01000010.1"/>
</dbReference>
<comment type="caution">
    <text evidence="2">The sequence shown here is derived from an EMBL/GenBank/DDBJ whole genome shotgun (WGS) entry which is preliminary data.</text>
</comment>
<evidence type="ECO:0000313" key="3">
    <source>
        <dbReference type="Proteomes" id="UP000597459"/>
    </source>
</evidence>
<sequence length="243" mass="26052">MTGQNFDACLDFVRTAEGGYSDDPKDAGNWLPDDKGGRGTLIGSCHGVSAALLAAWMKPAVPTAEDMRTLDLATFDAIARSRFWNPLGCSALPAGLDLMVFDFGWNCGLYPSASLLQRMVGATPDGQIGPRSLAALASVTMEDLLSQLDPDGLSILHERLGLPPSSGIGPEVRRALARRDGMGLLMVLVLSGMQTRDYRAKVGFRRWGRGWLARTRRRTETALAMVSAAAVREAATPSWTGQA</sequence>
<dbReference type="Pfam" id="PF05838">
    <property type="entry name" value="Glyco_hydro_108"/>
    <property type="match status" value="1"/>
</dbReference>
<gene>
    <name evidence="2" type="ORF">GOB87_06700</name>
</gene>